<organism evidence="1 2">
    <name type="scientific">Tanacetum coccineum</name>
    <dbReference type="NCBI Taxonomy" id="301880"/>
    <lineage>
        <taxon>Eukaryota</taxon>
        <taxon>Viridiplantae</taxon>
        <taxon>Streptophyta</taxon>
        <taxon>Embryophyta</taxon>
        <taxon>Tracheophyta</taxon>
        <taxon>Spermatophyta</taxon>
        <taxon>Magnoliopsida</taxon>
        <taxon>eudicotyledons</taxon>
        <taxon>Gunneridae</taxon>
        <taxon>Pentapetalae</taxon>
        <taxon>asterids</taxon>
        <taxon>campanulids</taxon>
        <taxon>Asterales</taxon>
        <taxon>Asteraceae</taxon>
        <taxon>Asteroideae</taxon>
        <taxon>Anthemideae</taxon>
        <taxon>Anthemidinae</taxon>
        <taxon>Tanacetum</taxon>
    </lineage>
</organism>
<evidence type="ECO:0000313" key="2">
    <source>
        <dbReference type="Proteomes" id="UP001151760"/>
    </source>
</evidence>
<sequence>MSCHVSDDVYATWSATSWQLANASLPRGRSNASKIADTRLRVREDASRSTRGTHRLAQNGINSLAATAILGTDLGAIMANLRQLLRRLRREIPKIPFTWAGLFILPAYAEKRVLDF</sequence>
<dbReference type="Proteomes" id="UP001151760">
    <property type="component" value="Unassembled WGS sequence"/>
</dbReference>
<comment type="caution">
    <text evidence="1">The sequence shown here is derived from an EMBL/GenBank/DDBJ whole genome shotgun (WGS) entry which is preliminary data.</text>
</comment>
<reference evidence="1" key="2">
    <citation type="submission" date="2022-01" db="EMBL/GenBank/DDBJ databases">
        <authorList>
            <person name="Yamashiro T."/>
            <person name="Shiraishi A."/>
            <person name="Satake H."/>
            <person name="Nakayama K."/>
        </authorList>
    </citation>
    <scope>NUCLEOTIDE SEQUENCE</scope>
</reference>
<protein>
    <submittedName>
        <fullName evidence="1">Uncharacterized protein</fullName>
    </submittedName>
</protein>
<proteinExistence type="predicted"/>
<reference evidence="1" key="1">
    <citation type="journal article" date="2022" name="Int. J. Mol. Sci.">
        <title>Draft Genome of Tanacetum Coccineum: Genomic Comparison of Closely Related Tanacetum-Family Plants.</title>
        <authorList>
            <person name="Yamashiro T."/>
            <person name="Shiraishi A."/>
            <person name="Nakayama K."/>
            <person name="Satake H."/>
        </authorList>
    </citation>
    <scope>NUCLEOTIDE SEQUENCE</scope>
</reference>
<name>A0ABQ5H0B1_9ASTR</name>
<dbReference type="EMBL" id="BQNB010019052">
    <property type="protein sequence ID" value="GJT81085.1"/>
    <property type="molecule type" value="Genomic_DNA"/>
</dbReference>
<gene>
    <name evidence="1" type="ORF">Tco_1055427</name>
</gene>
<evidence type="ECO:0000313" key="1">
    <source>
        <dbReference type="EMBL" id="GJT81085.1"/>
    </source>
</evidence>
<accession>A0ABQ5H0B1</accession>
<keyword evidence="2" id="KW-1185">Reference proteome</keyword>